<dbReference type="Pfam" id="PF13175">
    <property type="entry name" value="AAA_15"/>
    <property type="match status" value="1"/>
</dbReference>
<dbReference type="PANTHER" id="PTHR32182:SF25">
    <property type="entry name" value="SLR1056 PROTEIN"/>
    <property type="match status" value="1"/>
</dbReference>
<dbReference type="GO" id="GO:0005524">
    <property type="term" value="F:ATP binding"/>
    <property type="evidence" value="ECO:0007669"/>
    <property type="project" value="UniProtKB-KW"/>
</dbReference>
<reference evidence="2 3" key="1">
    <citation type="submission" date="2019-08" db="EMBL/GenBank/DDBJ databases">
        <title>Paraburkholderia simonii sp. nov. and P. youngii sp. nov. Brazilian and Mexican Mimosa-associated rhizobia.</title>
        <authorList>
            <person name="Mavima L."/>
            <person name="Beukes C.W."/>
            <person name="Palmer M."/>
            <person name="De Meyer S.E."/>
            <person name="James E.K."/>
            <person name="Maluk M."/>
            <person name="Avontuur J.R."/>
            <person name="Chan W.Y."/>
            <person name="Venter S.N."/>
            <person name="Steenkamp E.T."/>
        </authorList>
    </citation>
    <scope>NUCLEOTIDE SEQUENCE [LARGE SCALE GENOMIC DNA]</scope>
    <source>
        <strain evidence="2 3">JPY454</strain>
    </source>
</reference>
<dbReference type="InterPro" id="IPR027417">
    <property type="entry name" value="P-loop_NTPase"/>
</dbReference>
<dbReference type="EMBL" id="VOMC01000203">
    <property type="protein sequence ID" value="NVI09937.1"/>
    <property type="molecule type" value="Genomic_DNA"/>
</dbReference>
<evidence type="ECO:0000259" key="1">
    <source>
        <dbReference type="Pfam" id="PF13175"/>
    </source>
</evidence>
<accession>A0ABX2NZI5</accession>
<evidence type="ECO:0000313" key="3">
    <source>
        <dbReference type="Proteomes" id="UP000821598"/>
    </source>
</evidence>
<keyword evidence="2" id="KW-0067">ATP-binding</keyword>
<feature type="non-terminal residue" evidence="2">
    <location>
        <position position="66"/>
    </location>
</feature>
<evidence type="ECO:0000313" key="2">
    <source>
        <dbReference type="EMBL" id="NVI09937.1"/>
    </source>
</evidence>
<proteinExistence type="predicted"/>
<keyword evidence="2" id="KW-0547">Nucleotide-binding</keyword>
<protein>
    <submittedName>
        <fullName evidence="2">ATP-binding protein</fullName>
    </submittedName>
</protein>
<dbReference type="RefSeq" id="WP_176370190.1">
    <property type="nucleotide sequence ID" value="NZ_VOMC01000203.1"/>
</dbReference>
<organism evidence="2 3">
    <name type="scientific">Paraburkholderia youngii</name>
    <dbReference type="NCBI Taxonomy" id="2782701"/>
    <lineage>
        <taxon>Bacteria</taxon>
        <taxon>Pseudomonadati</taxon>
        <taxon>Pseudomonadota</taxon>
        <taxon>Betaproteobacteria</taxon>
        <taxon>Burkholderiales</taxon>
        <taxon>Burkholderiaceae</taxon>
        <taxon>Paraburkholderia</taxon>
    </lineage>
</organism>
<name>A0ABX2NZI5_9BURK</name>
<keyword evidence="3" id="KW-1185">Reference proteome</keyword>
<dbReference type="Proteomes" id="UP000821598">
    <property type="component" value="Unassembled WGS sequence"/>
</dbReference>
<dbReference type="PANTHER" id="PTHR32182">
    <property type="entry name" value="DNA REPLICATION AND REPAIR PROTEIN RECF"/>
    <property type="match status" value="1"/>
</dbReference>
<gene>
    <name evidence="2" type="ORF">FSB64_41950</name>
</gene>
<feature type="domain" description="Endonuclease GajA/Old nuclease/RecF-like AAA" evidence="1">
    <location>
        <begin position="1"/>
        <end position="50"/>
    </location>
</feature>
<dbReference type="SUPFAM" id="SSF52540">
    <property type="entry name" value="P-loop containing nucleoside triphosphate hydrolases"/>
    <property type="match status" value="1"/>
</dbReference>
<sequence length="66" mass="7409">MKLHHVQIKNFRLLSDVELALEDLTTVVVGRNNSGKTSLSEVIRRLIADGSAQFQLEDFSSACYED</sequence>
<comment type="caution">
    <text evidence="2">The sequence shown here is derived from an EMBL/GenBank/DDBJ whole genome shotgun (WGS) entry which is preliminary data.</text>
</comment>
<dbReference type="Gene3D" id="3.40.50.300">
    <property type="entry name" value="P-loop containing nucleotide triphosphate hydrolases"/>
    <property type="match status" value="1"/>
</dbReference>
<dbReference type="InterPro" id="IPR041685">
    <property type="entry name" value="AAA_GajA/Old/RecF-like"/>
</dbReference>